<dbReference type="EMBL" id="JPOX01000018">
    <property type="protein sequence ID" value="KFX46602.1"/>
    <property type="molecule type" value="Genomic_DNA"/>
</dbReference>
<dbReference type="SUPFAM" id="SSF75005">
    <property type="entry name" value="Arabinanase/levansucrase/invertase"/>
    <property type="match status" value="1"/>
</dbReference>
<keyword evidence="3 7" id="KW-0378">Hydrolase</keyword>
<dbReference type="InterPro" id="IPR006710">
    <property type="entry name" value="Glyco_hydro_43"/>
</dbReference>
<dbReference type="CDD" id="cd08999">
    <property type="entry name" value="GH43_ABN-like"/>
    <property type="match status" value="1"/>
</dbReference>
<evidence type="ECO:0000256" key="7">
    <source>
        <dbReference type="RuleBase" id="RU361187"/>
    </source>
</evidence>
<comment type="similarity">
    <text evidence="1 7">Belongs to the glycosyl hydrolase 43 family.</text>
</comment>
<evidence type="ECO:0000256" key="6">
    <source>
        <dbReference type="PIRSR" id="PIRSR606710-2"/>
    </source>
</evidence>
<dbReference type="AlphaFoldDB" id="A0A093V247"/>
<dbReference type="GO" id="GO:0004553">
    <property type="term" value="F:hydrolase activity, hydrolyzing O-glycosyl compounds"/>
    <property type="evidence" value="ECO:0007669"/>
    <property type="project" value="InterPro"/>
</dbReference>
<dbReference type="InterPro" id="IPR051795">
    <property type="entry name" value="Glycosyl_Hydrlase_43"/>
</dbReference>
<accession>A0A093V247</accession>
<dbReference type="PANTHER" id="PTHR42812:SF5">
    <property type="entry name" value="ENDO-ARABINASE"/>
    <property type="match status" value="1"/>
</dbReference>
<comment type="caution">
    <text evidence="9">The sequence shown here is derived from an EMBL/GenBank/DDBJ whole genome shotgun (WGS) entry which is preliminary data.</text>
</comment>
<evidence type="ECO:0000313" key="9">
    <source>
        <dbReference type="EMBL" id="KFX46602.1"/>
    </source>
</evidence>
<keyword evidence="4 7" id="KW-0326">Glycosidase</keyword>
<evidence type="ECO:0000256" key="2">
    <source>
        <dbReference type="ARBA" id="ARBA00022729"/>
    </source>
</evidence>
<dbReference type="HOGENOM" id="CLU_009397_8_0_1"/>
<dbReference type="Gene3D" id="2.115.10.20">
    <property type="entry name" value="Glycosyl hydrolase domain, family 43"/>
    <property type="match status" value="1"/>
</dbReference>
<evidence type="ECO:0000256" key="1">
    <source>
        <dbReference type="ARBA" id="ARBA00009865"/>
    </source>
</evidence>
<feature type="site" description="Important for catalytic activity, responsible for pKa modulation of the active site Glu and correct orientation of both the proton donor and substrate" evidence="6">
    <location>
        <position position="174"/>
    </location>
</feature>
<dbReference type="InterPro" id="IPR023296">
    <property type="entry name" value="Glyco_hydro_beta-prop_sf"/>
</dbReference>
<name>A0A093V247_TALMA</name>
<dbReference type="eggNOG" id="ENOG502S9PF">
    <property type="taxonomic scope" value="Eukaryota"/>
</dbReference>
<feature type="signal peptide" evidence="8">
    <location>
        <begin position="1"/>
        <end position="23"/>
    </location>
</feature>
<evidence type="ECO:0000256" key="5">
    <source>
        <dbReference type="PIRSR" id="PIRSR606710-1"/>
    </source>
</evidence>
<sequence length="342" mass="36271">MLVSHSLSVAILGGLSILPTACSSPLLSGSEHSTANNRISFGHSSSITLALNTDFPDPAFVQHTDGSWYAFGTNGNGRRIQVAYSADFVSWSLLNVEALPTLAGWEAEPDHWAPDVFRRSDGNYVMYYSAIVSSSPNRHCIGVAIADSINPAGPYTPISTNPIACPLERGGAIDASSFQDSDGTRYILYKVDGNSVGHGGECNNSVEPIAATPIMLQRVSEDGITPIGDAIQLIDRDASDGPLVEAPSLVWAGDGTYLLFYSTHCFTDVKYDVRVATASSITGPYSKNGISILASNNQLYGPGGATVSNEGNMLFHGWCNGNTMRCMYAAHMEVSGGSPFVE</sequence>
<evidence type="ECO:0000256" key="3">
    <source>
        <dbReference type="ARBA" id="ARBA00022801"/>
    </source>
</evidence>
<organism evidence="9">
    <name type="scientific">Talaromyces marneffei PM1</name>
    <dbReference type="NCBI Taxonomy" id="1077442"/>
    <lineage>
        <taxon>Eukaryota</taxon>
        <taxon>Fungi</taxon>
        <taxon>Dikarya</taxon>
        <taxon>Ascomycota</taxon>
        <taxon>Pezizomycotina</taxon>
        <taxon>Eurotiomycetes</taxon>
        <taxon>Eurotiomycetidae</taxon>
        <taxon>Eurotiales</taxon>
        <taxon>Trichocomaceae</taxon>
        <taxon>Talaromyces</taxon>
        <taxon>Talaromyces sect. Talaromyces</taxon>
    </lineage>
</organism>
<keyword evidence="2 8" id="KW-0732">Signal</keyword>
<evidence type="ECO:0000256" key="8">
    <source>
        <dbReference type="SAM" id="SignalP"/>
    </source>
</evidence>
<proteinExistence type="inferred from homology"/>
<dbReference type="PANTHER" id="PTHR42812">
    <property type="entry name" value="BETA-XYLOSIDASE"/>
    <property type="match status" value="1"/>
</dbReference>
<gene>
    <name evidence="9" type="ORF">GQ26_0180980</name>
</gene>
<feature type="chain" id="PRO_5001892185" evidence="8">
    <location>
        <begin position="24"/>
        <end position="342"/>
    </location>
</feature>
<dbReference type="GO" id="GO:0005975">
    <property type="term" value="P:carbohydrate metabolic process"/>
    <property type="evidence" value="ECO:0007669"/>
    <property type="project" value="InterPro"/>
</dbReference>
<reference evidence="9" key="1">
    <citation type="journal article" date="2014" name="PLoS Genet.">
        <title>Signature Gene Expression Reveals Novel Clues to the Molecular Mechanisms of Dimorphic Transition in Penicillium marneffei.</title>
        <authorList>
            <person name="Yang E."/>
            <person name="Wang G."/>
            <person name="Cai J."/>
            <person name="Woo P.C."/>
            <person name="Lau S.K."/>
            <person name="Yuen K.-Y."/>
            <person name="Chow W.-N."/>
            <person name="Lin X."/>
        </authorList>
    </citation>
    <scope>NUCLEOTIDE SEQUENCE [LARGE SCALE GENOMIC DNA]</scope>
    <source>
        <strain evidence="9">PM1</strain>
    </source>
</reference>
<dbReference type="Pfam" id="PF04616">
    <property type="entry name" value="Glyco_hydro_43"/>
    <property type="match status" value="1"/>
</dbReference>
<feature type="active site" description="Proton acceptor" evidence="5">
    <location>
        <position position="57"/>
    </location>
</feature>
<protein>
    <submittedName>
        <fullName evidence="9">Extracellular endo-alpha-(1-&gt;5)-L-arabinanase</fullName>
    </submittedName>
</protein>
<evidence type="ECO:0000256" key="4">
    <source>
        <dbReference type="ARBA" id="ARBA00023295"/>
    </source>
</evidence>
<feature type="active site" description="Proton donor" evidence="5">
    <location>
        <position position="245"/>
    </location>
</feature>